<dbReference type="PANTHER" id="PTHR33204">
    <property type="entry name" value="TRANSCRIPTIONAL REGULATOR, MARR FAMILY"/>
    <property type="match status" value="1"/>
</dbReference>
<dbReference type="Proteomes" id="UP000661858">
    <property type="component" value="Unassembled WGS sequence"/>
</dbReference>
<name>A0A937JP58_9ACTN</name>
<dbReference type="InterPro" id="IPR036390">
    <property type="entry name" value="WH_DNA-bd_sf"/>
</dbReference>
<dbReference type="AlphaFoldDB" id="A0A937JP58"/>
<evidence type="ECO:0000256" key="1">
    <source>
        <dbReference type="ARBA" id="ARBA00023015"/>
    </source>
</evidence>
<proteinExistence type="predicted"/>
<keyword evidence="1" id="KW-0805">Transcription regulation</keyword>
<evidence type="ECO:0000259" key="5">
    <source>
        <dbReference type="PROSITE" id="PS51118"/>
    </source>
</evidence>
<keyword evidence="3" id="KW-0804">Transcription</keyword>
<dbReference type="PANTHER" id="PTHR33204:SF37">
    <property type="entry name" value="HTH-TYPE TRANSCRIPTIONAL REGULATOR YODB"/>
    <property type="match status" value="1"/>
</dbReference>
<feature type="region of interest" description="Disordered" evidence="4">
    <location>
        <begin position="229"/>
        <end position="249"/>
    </location>
</feature>
<reference evidence="6" key="1">
    <citation type="submission" date="2021-01" db="EMBL/GenBank/DDBJ databases">
        <title>WGS of actinomycetes isolated from Thailand.</title>
        <authorList>
            <person name="Thawai C."/>
        </authorList>
    </citation>
    <scope>NUCLEOTIDE SEQUENCE</scope>
    <source>
        <strain evidence="6">RCU-197</strain>
    </source>
</reference>
<evidence type="ECO:0000256" key="2">
    <source>
        <dbReference type="ARBA" id="ARBA00023125"/>
    </source>
</evidence>
<evidence type="ECO:0000313" key="7">
    <source>
        <dbReference type="Proteomes" id="UP000661858"/>
    </source>
</evidence>
<evidence type="ECO:0000256" key="4">
    <source>
        <dbReference type="SAM" id="MobiDB-lite"/>
    </source>
</evidence>
<keyword evidence="2" id="KW-0238">DNA-binding</keyword>
<evidence type="ECO:0000256" key="3">
    <source>
        <dbReference type="ARBA" id="ARBA00023163"/>
    </source>
</evidence>
<feature type="region of interest" description="Disordered" evidence="4">
    <location>
        <begin position="99"/>
        <end position="152"/>
    </location>
</feature>
<comment type="caution">
    <text evidence="6">The sequence shown here is derived from an EMBL/GenBank/DDBJ whole genome shotgun (WGS) entry which is preliminary data.</text>
</comment>
<feature type="domain" description="HTH hxlR-type" evidence="5">
    <location>
        <begin position="1"/>
        <end position="100"/>
    </location>
</feature>
<dbReference type="EMBL" id="JAERRK010000023">
    <property type="protein sequence ID" value="MBL1086484.1"/>
    <property type="molecule type" value="Genomic_DNA"/>
</dbReference>
<protein>
    <submittedName>
        <fullName evidence="6">Helix-turn-helix transcriptional regulator</fullName>
    </submittedName>
</protein>
<dbReference type="InterPro" id="IPR002577">
    <property type="entry name" value="HTH_HxlR"/>
</dbReference>
<sequence>MEALTRAFALLGTRGTGLIITALAKGPADPHLIHERVPGLTDGLLTRRLREMTALGLVARTAHPGTPTSTVYTLASHGKALLIPLTALAVWAEDHLPAKASEATRSPQRDRAGADRRSTDLVHHRGGASSGRRTVQQGWRKRAGRSSSGCAANCPSEASLEHKAEGEACLPRRPRVLARSRAASALRRGMPPRRMGSPPPAVPLRYGHPELSALGRTCVTGVDFSSTAIARARPRPGPACRQPPCPGSV</sequence>
<dbReference type="PROSITE" id="PS51118">
    <property type="entry name" value="HTH_HXLR"/>
    <property type="match status" value="1"/>
</dbReference>
<keyword evidence="7" id="KW-1185">Reference proteome</keyword>
<dbReference type="GO" id="GO:0003677">
    <property type="term" value="F:DNA binding"/>
    <property type="evidence" value="ECO:0007669"/>
    <property type="project" value="UniProtKB-KW"/>
</dbReference>
<gene>
    <name evidence="6" type="ORF">JK359_31725</name>
</gene>
<organism evidence="6 7">
    <name type="scientific">Streptomyces actinomycinicus</name>
    <dbReference type="NCBI Taxonomy" id="1695166"/>
    <lineage>
        <taxon>Bacteria</taxon>
        <taxon>Bacillati</taxon>
        <taxon>Actinomycetota</taxon>
        <taxon>Actinomycetes</taxon>
        <taxon>Kitasatosporales</taxon>
        <taxon>Streptomycetaceae</taxon>
        <taxon>Streptomyces</taxon>
    </lineage>
</organism>
<dbReference type="SUPFAM" id="SSF46785">
    <property type="entry name" value="Winged helix' DNA-binding domain"/>
    <property type="match status" value="1"/>
</dbReference>
<dbReference type="Gene3D" id="1.10.10.10">
    <property type="entry name" value="Winged helix-like DNA-binding domain superfamily/Winged helix DNA-binding domain"/>
    <property type="match status" value="1"/>
</dbReference>
<dbReference type="Pfam" id="PF01638">
    <property type="entry name" value="HxlR"/>
    <property type="match status" value="1"/>
</dbReference>
<feature type="compositionally biased region" description="Pro residues" evidence="4">
    <location>
        <begin position="235"/>
        <end position="249"/>
    </location>
</feature>
<feature type="compositionally biased region" description="Basic and acidic residues" evidence="4">
    <location>
        <begin position="107"/>
        <end position="123"/>
    </location>
</feature>
<dbReference type="InterPro" id="IPR036388">
    <property type="entry name" value="WH-like_DNA-bd_sf"/>
</dbReference>
<evidence type="ECO:0000313" key="6">
    <source>
        <dbReference type="EMBL" id="MBL1086484.1"/>
    </source>
</evidence>
<accession>A0A937JP58</accession>